<name>A0A7Y9W695_9BURK</name>
<dbReference type="Proteomes" id="UP000540929">
    <property type="component" value="Unassembled WGS sequence"/>
</dbReference>
<evidence type="ECO:0000313" key="3">
    <source>
        <dbReference type="Proteomes" id="UP000540929"/>
    </source>
</evidence>
<dbReference type="EMBL" id="JACCAU010000001">
    <property type="protein sequence ID" value="NYH14950.1"/>
    <property type="molecule type" value="Genomic_DNA"/>
</dbReference>
<evidence type="ECO:0000313" key="2">
    <source>
        <dbReference type="EMBL" id="NYH26717.1"/>
    </source>
</evidence>
<organism evidence="1 4">
    <name type="scientific">Paraburkholderia bryophila</name>
    <dbReference type="NCBI Taxonomy" id="420952"/>
    <lineage>
        <taxon>Bacteria</taxon>
        <taxon>Pseudomonadati</taxon>
        <taxon>Pseudomonadota</taxon>
        <taxon>Betaproteobacteria</taxon>
        <taxon>Burkholderiales</taxon>
        <taxon>Burkholderiaceae</taxon>
        <taxon>Paraburkholderia</taxon>
    </lineage>
</organism>
<evidence type="ECO:0000313" key="4">
    <source>
        <dbReference type="Proteomes" id="UP000572540"/>
    </source>
</evidence>
<dbReference type="RefSeq" id="WP_257030630.1">
    <property type="nucleotide sequence ID" value="NZ_JACCAS010000002.1"/>
</dbReference>
<dbReference type="Proteomes" id="UP000572540">
    <property type="component" value="Unassembled WGS sequence"/>
</dbReference>
<protein>
    <submittedName>
        <fullName evidence="1">Uncharacterized protein</fullName>
    </submittedName>
</protein>
<comment type="caution">
    <text evidence="1">The sequence shown here is derived from an EMBL/GenBank/DDBJ whole genome shotgun (WGS) entry which is preliminary data.</text>
</comment>
<gene>
    <name evidence="2" type="ORF">GGD40_006288</name>
    <name evidence="1" type="ORF">GGD41_002178</name>
</gene>
<proteinExistence type="predicted"/>
<dbReference type="EMBL" id="JACCAS010000002">
    <property type="protein sequence ID" value="NYH26717.1"/>
    <property type="molecule type" value="Genomic_DNA"/>
</dbReference>
<sequence length="41" mass="4556">MLMHFDHHARTVRKLDTFAPPALSPQRFAPLEQTPIAAATA</sequence>
<evidence type="ECO:0000313" key="1">
    <source>
        <dbReference type="EMBL" id="NYH14950.1"/>
    </source>
</evidence>
<dbReference type="AlphaFoldDB" id="A0A7Y9W695"/>
<keyword evidence="3" id="KW-1185">Reference proteome</keyword>
<reference evidence="3 4" key="1">
    <citation type="submission" date="2020-07" db="EMBL/GenBank/DDBJ databases">
        <title>Exploring microbial biodiversity for novel pathways involved in the catabolism of aromatic compounds derived from lignin.</title>
        <authorList>
            <person name="Elkins J."/>
        </authorList>
    </citation>
    <scope>NUCLEOTIDE SEQUENCE [LARGE SCALE GENOMIC DNA]</scope>
    <source>
        <strain evidence="1 4">H2C3B</strain>
        <strain evidence="2 3">H2C3C</strain>
    </source>
</reference>
<accession>A0A7Y9W695</accession>